<dbReference type="EMBL" id="U05783">
    <property type="protein sequence ID" value="AAA56665.1"/>
    <property type="molecule type" value="Genomic_DNA"/>
</dbReference>
<dbReference type="AlphaFoldDB" id="Q52276"/>
<name>Q52276_9ZZZZ</name>
<evidence type="ECO:0000313" key="2">
    <source>
        <dbReference type="EMBL" id="AAA56665.1"/>
    </source>
</evidence>
<geneLocation type="plasmid" evidence="2">
    <name>Unknown</name>
</geneLocation>
<accession>Q52276</accession>
<feature type="compositionally biased region" description="Gly residues" evidence="1">
    <location>
        <begin position="47"/>
        <end position="57"/>
    </location>
</feature>
<sequence length="57" mass="6124">MTPRISPGRLTSMLSHHGLGARALDELNTHRRGGSSNVEDYQVPRRGSGGRGPCPAR</sequence>
<evidence type="ECO:0000256" key="1">
    <source>
        <dbReference type="SAM" id="MobiDB-lite"/>
    </source>
</evidence>
<proteinExistence type="predicted"/>
<keyword evidence="2" id="KW-0614">Plasmid</keyword>
<reference evidence="2" key="1">
    <citation type="submission" date="1994-01" db="EMBL/GenBank/DDBJ databases">
        <title>Identification of the unusual korE determinant of broad host range plasmid RK2 and evidence for its involvement in the regulation of the trfA replication initiator gene.</title>
        <authorList>
            <person name="Schreiner H."/>
            <person name="Jovanovic O.S."/>
            <person name="Young C."/>
            <person name="Figurski D.H."/>
        </authorList>
    </citation>
    <scope>NUCLEOTIDE SEQUENCE</scope>
    <source>
        <plasmid evidence="2">Unknown</plasmid>
    </source>
</reference>
<protein>
    <submittedName>
        <fullName evidence="2">Uncharacterized protein</fullName>
    </submittedName>
</protein>
<organism evidence="2">
    <name type="scientific">Plasmid RK2</name>
    <dbReference type="NCBI Taxonomy" id="2502"/>
    <lineage>
        <taxon>other sequences</taxon>
        <taxon>plasmids</taxon>
    </lineage>
</organism>
<feature type="region of interest" description="Disordered" evidence="1">
    <location>
        <begin position="27"/>
        <end position="57"/>
    </location>
</feature>